<dbReference type="RefSeq" id="WP_320499258.1">
    <property type="nucleotide sequence ID" value="NZ_JAXCLX010000001.1"/>
</dbReference>
<proteinExistence type="inferred from homology"/>
<feature type="transmembrane region" description="Helical" evidence="6">
    <location>
        <begin position="248"/>
        <end position="275"/>
    </location>
</feature>
<feature type="transmembrane region" description="Helical" evidence="6">
    <location>
        <begin position="32"/>
        <end position="51"/>
    </location>
</feature>
<feature type="transmembrane region" description="Helical" evidence="6">
    <location>
        <begin position="287"/>
        <end position="313"/>
    </location>
</feature>
<accession>A0ABU5DU99</accession>
<dbReference type="InterPro" id="IPR001248">
    <property type="entry name" value="Pur-cyt_permease"/>
</dbReference>
<reference evidence="7 8" key="1">
    <citation type="journal article" date="2013" name="Antonie Van Leeuwenhoek">
        <title>Dongia rigui sp. nov., isolated from freshwater of a large wetland in Korea.</title>
        <authorList>
            <person name="Baik K.S."/>
            <person name="Hwang Y.M."/>
            <person name="Choi J.S."/>
            <person name="Kwon J."/>
            <person name="Seong C.N."/>
        </authorList>
    </citation>
    <scope>NUCLEOTIDE SEQUENCE [LARGE SCALE GENOMIC DNA]</scope>
    <source>
        <strain evidence="7 8">04SU4-P</strain>
    </source>
</reference>
<dbReference type="EMBL" id="JAXCLX010000001">
    <property type="protein sequence ID" value="MDY0870887.1"/>
    <property type="molecule type" value="Genomic_DNA"/>
</dbReference>
<evidence type="ECO:0000313" key="7">
    <source>
        <dbReference type="EMBL" id="MDY0870887.1"/>
    </source>
</evidence>
<feature type="transmembrane region" description="Helical" evidence="6">
    <location>
        <begin position="402"/>
        <end position="423"/>
    </location>
</feature>
<comment type="subcellular location">
    <subcellularLocation>
        <location evidence="1">Membrane</location>
        <topology evidence="1">Multi-pass membrane protein</topology>
    </subcellularLocation>
</comment>
<feature type="transmembrane region" description="Helical" evidence="6">
    <location>
        <begin position="103"/>
        <end position="129"/>
    </location>
</feature>
<name>A0ABU5DU99_9PROT</name>
<feature type="transmembrane region" description="Helical" evidence="6">
    <location>
        <begin position="443"/>
        <end position="461"/>
    </location>
</feature>
<feature type="transmembrane region" description="Helical" evidence="6">
    <location>
        <begin position="359"/>
        <end position="381"/>
    </location>
</feature>
<evidence type="ECO:0000256" key="5">
    <source>
        <dbReference type="ARBA" id="ARBA00023136"/>
    </source>
</evidence>
<protein>
    <submittedName>
        <fullName evidence="7">Cytosine permease</fullName>
    </submittedName>
</protein>
<evidence type="ECO:0000256" key="3">
    <source>
        <dbReference type="ARBA" id="ARBA00022692"/>
    </source>
</evidence>
<feature type="transmembrane region" description="Helical" evidence="6">
    <location>
        <begin position="179"/>
        <end position="195"/>
    </location>
</feature>
<feature type="transmembrane region" description="Helical" evidence="6">
    <location>
        <begin position="333"/>
        <end position="353"/>
    </location>
</feature>
<feature type="transmembrane region" description="Helical" evidence="6">
    <location>
        <begin position="149"/>
        <end position="167"/>
    </location>
</feature>
<sequence>MTDTSLPHNTIEIEADKSAWPLLKHERNWGPWQLGISLATAAAATWCYIIGEYTGYYLGFGQGFAALFAGSMIGMLIVALAAVPICIRFGVDSIASCKPQFGSAGWIIPAALQQISIVGWNSLLLIFFAKSTTQLLIALGVIPDADTVWLVPGTIFLACALVFLFLLKGSGGLDRIAKILVAHVFVGFWMLYILVTQRWDDIEAAKPAYAAPDALWNYTTGVEIGIVSLLSWWPYIGAMVRMAPKGRTAAVPVMIGMGAPVPILSLIGIAGILVLQVSDPAEWMRTIGGPVYGIIALLFVAAANLGTAVAGVYASAIGLRHFPGLDRVSWPKLLLITIAPVVLVGLFIPELFFANFGSFLAFIGMAFAPLCGIQIADYFFLRHRRIDIRAMFVGGPGTSYRFWSGFNPAALLAMAGGCGTYLYLLNPLTYVSHAPYDYTTATLPTLFVSGLIHIIVTRVVVQPAGKGGY</sequence>
<dbReference type="Proteomes" id="UP001271769">
    <property type="component" value="Unassembled WGS sequence"/>
</dbReference>
<dbReference type="Pfam" id="PF02133">
    <property type="entry name" value="Transp_cyt_pur"/>
    <property type="match status" value="1"/>
</dbReference>
<dbReference type="InterPro" id="IPR030191">
    <property type="entry name" value="CodB"/>
</dbReference>
<feature type="transmembrane region" description="Helical" evidence="6">
    <location>
        <begin position="63"/>
        <end position="91"/>
    </location>
</feature>
<keyword evidence="3 6" id="KW-0812">Transmembrane</keyword>
<dbReference type="PANTHER" id="PTHR30569">
    <property type="entry name" value="CYTOSINE TRANSPORTER CODB"/>
    <property type="match status" value="1"/>
</dbReference>
<dbReference type="PANTHER" id="PTHR30569:SF0">
    <property type="entry name" value="CYTOSINE PERMEASE"/>
    <property type="match status" value="1"/>
</dbReference>
<comment type="similarity">
    <text evidence="2">Belongs to the purine-cytosine permease (2.A.39) family.</text>
</comment>
<evidence type="ECO:0000313" key="8">
    <source>
        <dbReference type="Proteomes" id="UP001271769"/>
    </source>
</evidence>
<feature type="transmembrane region" description="Helical" evidence="6">
    <location>
        <begin position="215"/>
        <end position="236"/>
    </location>
</feature>
<gene>
    <name evidence="7" type="ORF">SMD31_03095</name>
</gene>
<dbReference type="Gene3D" id="1.10.4160.10">
    <property type="entry name" value="Hydantoin permease"/>
    <property type="match status" value="1"/>
</dbReference>
<organism evidence="7 8">
    <name type="scientific">Dongia rigui</name>
    <dbReference type="NCBI Taxonomy" id="940149"/>
    <lineage>
        <taxon>Bacteria</taxon>
        <taxon>Pseudomonadati</taxon>
        <taxon>Pseudomonadota</taxon>
        <taxon>Alphaproteobacteria</taxon>
        <taxon>Rhodospirillales</taxon>
        <taxon>Dongiaceae</taxon>
        <taxon>Dongia</taxon>
    </lineage>
</organism>
<comment type="caution">
    <text evidence="7">The sequence shown here is derived from an EMBL/GenBank/DDBJ whole genome shotgun (WGS) entry which is preliminary data.</text>
</comment>
<keyword evidence="4 6" id="KW-1133">Transmembrane helix</keyword>
<keyword evidence="5 6" id="KW-0472">Membrane</keyword>
<evidence type="ECO:0000256" key="2">
    <source>
        <dbReference type="ARBA" id="ARBA00008974"/>
    </source>
</evidence>
<keyword evidence="8" id="KW-1185">Reference proteome</keyword>
<evidence type="ECO:0000256" key="4">
    <source>
        <dbReference type="ARBA" id="ARBA00022989"/>
    </source>
</evidence>
<evidence type="ECO:0000256" key="1">
    <source>
        <dbReference type="ARBA" id="ARBA00004141"/>
    </source>
</evidence>
<evidence type="ECO:0000256" key="6">
    <source>
        <dbReference type="SAM" id="Phobius"/>
    </source>
</evidence>